<evidence type="ECO:0000256" key="1">
    <source>
        <dbReference type="SAM" id="MobiDB-lite"/>
    </source>
</evidence>
<protein>
    <submittedName>
        <fullName evidence="2">Uncharacterized protein</fullName>
    </submittedName>
</protein>
<feature type="region of interest" description="Disordered" evidence="1">
    <location>
        <begin position="42"/>
        <end position="61"/>
    </location>
</feature>
<reference evidence="2" key="1">
    <citation type="submission" date="2023-03" db="EMBL/GenBank/DDBJ databases">
        <title>Massive genome expansion in bonnet fungi (Mycena s.s.) driven by repeated elements and novel gene families across ecological guilds.</title>
        <authorList>
            <consortium name="Lawrence Berkeley National Laboratory"/>
            <person name="Harder C.B."/>
            <person name="Miyauchi S."/>
            <person name="Viragh M."/>
            <person name="Kuo A."/>
            <person name="Thoen E."/>
            <person name="Andreopoulos B."/>
            <person name="Lu D."/>
            <person name="Skrede I."/>
            <person name="Drula E."/>
            <person name="Henrissat B."/>
            <person name="Morin E."/>
            <person name="Kohler A."/>
            <person name="Barry K."/>
            <person name="LaButti K."/>
            <person name="Morin E."/>
            <person name="Salamov A."/>
            <person name="Lipzen A."/>
            <person name="Mereny Z."/>
            <person name="Hegedus B."/>
            <person name="Baldrian P."/>
            <person name="Stursova M."/>
            <person name="Weitz H."/>
            <person name="Taylor A."/>
            <person name="Grigoriev I.V."/>
            <person name="Nagy L.G."/>
            <person name="Martin F."/>
            <person name="Kauserud H."/>
        </authorList>
    </citation>
    <scope>NUCLEOTIDE SEQUENCE</scope>
    <source>
        <strain evidence="2">CBHHK002</strain>
    </source>
</reference>
<evidence type="ECO:0000313" key="3">
    <source>
        <dbReference type="Proteomes" id="UP001218218"/>
    </source>
</evidence>
<gene>
    <name evidence="2" type="ORF">DFH08DRAFT_824922</name>
</gene>
<comment type="caution">
    <text evidence="2">The sequence shown here is derived from an EMBL/GenBank/DDBJ whole genome shotgun (WGS) entry which is preliminary data.</text>
</comment>
<sequence>MPESMFRRPLIGRGCRAWPPSATLSLPYATGSAEKRLPRAAAIGRGGGGQPLSPQPTRSSDHGAAVPYGVIDLEALADPGVVIAGLWLECCLSCDSAHVRRHIDTMCSAKNAHTSGAGHVGDTRRLVMHQVDLGRPPAADHVALGSAALSRGAADTPSAA</sequence>
<dbReference type="EMBL" id="JARIHO010000095">
    <property type="protein sequence ID" value="KAJ7305621.1"/>
    <property type="molecule type" value="Genomic_DNA"/>
</dbReference>
<dbReference type="Proteomes" id="UP001218218">
    <property type="component" value="Unassembled WGS sequence"/>
</dbReference>
<name>A0AAD6Z2Z6_9AGAR</name>
<dbReference type="AlphaFoldDB" id="A0AAD6Z2Z6"/>
<keyword evidence="3" id="KW-1185">Reference proteome</keyword>
<proteinExistence type="predicted"/>
<evidence type="ECO:0000313" key="2">
    <source>
        <dbReference type="EMBL" id="KAJ7305621.1"/>
    </source>
</evidence>
<organism evidence="2 3">
    <name type="scientific">Mycena albidolilacea</name>
    <dbReference type="NCBI Taxonomy" id="1033008"/>
    <lineage>
        <taxon>Eukaryota</taxon>
        <taxon>Fungi</taxon>
        <taxon>Dikarya</taxon>
        <taxon>Basidiomycota</taxon>
        <taxon>Agaricomycotina</taxon>
        <taxon>Agaricomycetes</taxon>
        <taxon>Agaricomycetidae</taxon>
        <taxon>Agaricales</taxon>
        <taxon>Marasmiineae</taxon>
        <taxon>Mycenaceae</taxon>
        <taxon>Mycena</taxon>
    </lineage>
</organism>
<accession>A0AAD6Z2Z6</accession>